<dbReference type="PANTHER" id="PTHR10815">
    <property type="entry name" value="METHYLATED-DNA--PROTEIN-CYSTEINE METHYLTRANSFERASE"/>
    <property type="match status" value="1"/>
</dbReference>
<reference evidence="3 4" key="1">
    <citation type="submission" date="2021-03" db="EMBL/GenBank/DDBJ databases">
        <title>Sequencing the genomes of 1000 actinobacteria strains.</title>
        <authorList>
            <person name="Klenk H.-P."/>
        </authorList>
    </citation>
    <scope>NUCLEOTIDE SEQUENCE [LARGE SCALE GENOMIC DNA]</scope>
    <source>
        <strain evidence="3 4">DSM 24221</strain>
    </source>
</reference>
<dbReference type="EC" id="2.1.1.63" evidence="3"/>
<name>A0ABS4ZHK2_9MICO</name>
<dbReference type="InterPro" id="IPR036388">
    <property type="entry name" value="WH-like_DNA-bd_sf"/>
</dbReference>
<evidence type="ECO:0000313" key="3">
    <source>
        <dbReference type="EMBL" id="MBP2436682.1"/>
    </source>
</evidence>
<dbReference type="EMBL" id="JAGIOL010000001">
    <property type="protein sequence ID" value="MBP2436682.1"/>
    <property type="molecule type" value="Genomic_DNA"/>
</dbReference>
<proteinExistence type="predicted"/>
<dbReference type="GO" id="GO:0032259">
    <property type="term" value="P:methylation"/>
    <property type="evidence" value="ECO:0007669"/>
    <property type="project" value="UniProtKB-KW"/>
</dbReference>
<dbReference type="Pfam" id="PF01035">
    <property type="entry name" value="DNA_binding_1"/>
    <property type="match status" value="1"/>
</dbReference>
<evidence type="ECO:0000259" key="2">
    <source>
        <dbReference type="Pfam" id="PF01035"/>
    </source>
</evidence>
<dbReference type="PANTHER" id="PTHR10815:SF13">
    <property type="entry name" value="METHYLATED-DNA--PROTEIN-CYSTEINE METHYLTRANSFERASE"/>
    <property type="match status" value="1"/>
</dbReference>
<protein>
    <submittedName>
        <fullName evidence="3">Methylated-DNA-[protein]-cysteine S-methyltransferase</fullName>
        <ecNumber evidence="3">2.1.1.63</ecNumber>
    </submittedName>
</protein>
<feature type="domain" description="Methylated-DNA-[protein]-cysteine S-methyltransferase DNA binding" evidence="2">
    <location>
        <begin position="85"/>
        <end position="163"/>
    </location>
</feature>
<keyword evidence="1" id="KW-0227">DNA damage</keyword>
<accession>A0ABS4ZHK2</accession>
<dbReference type="GO" id="GO:0003908">
    <property type="term" value="F:methylated-DNA-[protein]-cysteine S-methyltransferase activity"/>
    <property type="evidence" value="ECO:0007669"/>
    <property type="project" value="UniProtKB-EC"/>
</dbReference>
<keyword evidence="4" id="KW-1185">Reference proteome</keyword>
<dbReference type="Proteomes" id="UP001519362">
    <property type="component" value="Unassembled WGS sequence"/>
</dbReference>
<keyword evidence="3" id="KW-0489">Methyltransferase</keyword>
<dbReference type="RefSeq" id="WP_165135788.1">
    <property type="nucleotide sequence ID" value="NZ_CP049253.1"/>
</dbReference>
<keyword evidence="3" id="KW-0808">Transferase</keyword>
<dbReference type="Gene3D" id="3.30.160.70">
    <property type="entry name" value="Methylated DNA-protein cysteine methyltransferase domain"/>
    <property type="match status" value="1"/>
</dbReference>
<dbReference type="SUPFAM" id="SSF46767">
    <property type="entry name" value="Methylated DNA-protein cysteine methyltransferase, C-terminal domain"/>
    <property type="match status" value="1"/>
</dbReference>
<gene>
    <name evidence="3" type="ORF">JOF34_001268</name>
</gene>
<organism evidence="3 4">
    <name type="scientific">Microbacterium amylolyticum</name>
    <dbReference type="NCBI Taxonomy" id="936337"/>
    <lineage>
        <taxon>Bacteria</taxon>
        <taxon>Bacillati</taxon>
        <taxon>Actinomycetota</taxon>
        <taxon>Actinomycetes</taxon>
        <taxon>Micrococcales</taxon>
        <taxon>Microbacteriaceae</taxon>
        <taxon>Microbacterium</taxon>
    </lineage>
</organism>
<evidence type="ECO:0000313" key="4">
    <source>
        <dbReference type="Proteomes" id="UP001519362"/>
    </source>
</evidence>
<dbReference type="SUPFAM" id="SSF53155">
    <property type="entry name" value="Methylated DNA-protein cysteine methyltransferase domain"/>
    <property type="match status" value="1"/>
</dbReference>
<dbReference type="NCBIfam" id="TIGR00589">
    <property type="entry name" value="ogt"/>
    <property type="match status" value="1"/>
</dbReference>
<comment type="caution">
    <text evidence="3">The sequence shown here is derived from an EMBL/GenBank/DDBJ whole genome shotgun (WGS) entry which is preliminary data.</text>
</comment>
<dbReference type="InterPro" id="IPR036217">
    <property type="entry name" value="MethylDNA_cys_MeTrfase_DNAb"/>
</dbReference>
<sequence>MTYRYTVHATPIGAAVAVFADDAIVALGTAEEPLWVVEAVARELRGDLRAERTDIAGLGAQIGEYFRGDRTGFDVEIDWRLARGFARDALQAVCRVPYGETTSYGDVAAMAGRPRAARAVGTACRLTPLTLVVPVHRIIRSDGSLGEYGGREHIKQQLIDLERRR</sequence>
<dbReference type="CDD" id="cd06445">
    <property type="entry name" value="ATase"/>
    <property type="match status" value="1"/>
</dbReference>
<dbReference type="InterPro" id="IPR014048">
    <property type="entry name" value="MethylDNA_cys_MeTrfase_DNA-bd"/>
</dbReference>
<dbReference type="Gene3D" id="1.10.10.10">
    <property type="entry name" value="Winged helix-like DNA-binding domain superfamily/Winged helix DNA-binding domain"/>
    <property type="match status" value="1"/>
</dbReference>
<evidence type="ECO:0000256" key="1">
    <source>
        <dbReference type="ARBA" id="ARBA00022763"/>
    </source>
</evidence>
<dbReference type="InterPro" id="IPR036631">
    <property type="entry name" value="MGMT_N_sf"/>
</dbReference>